<dbReference type="Proteomes" id="UP001592531">
    <property type="component" value="Unassembled WGS sequence"/>
</dbReference>
<organism evidence="1 2">
    <name type="scientific">Streptacidiphilus cavernicola</name>
    <dbReference type="NCBI Taxonomy" id="3342716"/>
    <lineage>
        <taxon>Bacteria</taxon>
        <taxon>Bacillati</taxon>
        <taxon>Actinomycetota</taxon>
        <taxon>Actinomycetes</taxon>
        <taxon>Kitasatosporales</taxon>
        <taxon>Streptomycetaceae</taxon>
        <taxon>Streptacidiphilus</taxon>
    </lineage>
</organism>
<name>A0ABV6W678_9ACTN</name>
<comment type="caution">
    <text evidence="1">The sequence shown here is derived from an EMBL/GenBank/DDBJ whole genome shotgun (WGS) entry which is preliminary data.</text>
</comment>
<gene>
    <name evidence="1" type="ORF">ACEZDE_32965</name>
</gene>
<accession>A0ABV6W678</accession>
<evidence type="ECO:0000313" key="2">
    <source>
        <dbReference type="Proteomes" id="UP001592531"/>
    </source>
</evidence>
<reference evidence="1 2" key="1">
    <citation type="submission" date="2024-09" db="EMBL/GenBank/DDBJ databases">
        <authorList>
            <person name="Lee S.D."/>
        </authorList>
    </citation>
    <scope>NUCLEOTIDE SEQUENCE [LARGE SCALE GENOMIC DNA]</scope>
    <source>
        <strain evidence="1 2">N8-3</strain>
    </source>
</reference>
<protein>
    <submittedName>
        <fullName evidence="1">Uncharacterized protein</fullName>
    </submittedName>
</protein>
<keyword evidence="2" id="KW-1185">Reference proteome</keyword>
<evidence type="ECO:0000313" key="1">
    <source>
        <dbReference type="EMBL" id="MFC1421418.1"/>
    </source>
</evidence>
<proteinExistence type="predicted"/>
<dbReference type="RefSeq" id="WP_380544608.1">
    <property type="nucleotide sequence ID" value="NZ_JBHFAB010000040.1"/>
</dbReference>
<dbReference type="EMBL" id="JBHFAB010000040">
    <property type="protein sequence ID" value="MFC1421418.1"/>
    <property type="molecule type" value="Genomic_DNA"/>
</dbReference>
<sequence length="100" mass="9873">MYLIHVRLRAPDGASLPADTAALVSGTAGPVDGLEHVSVHADAEGGPVLGLFMAASGLAEAEKAATELAGRALGASPALSGFSVLAIGAVLTPGPWWDAD</sequence>